<dbReference type="RefSeq" id="WP_135997279.1">
    <property type="nucleotide sequence ID" value="NZ_CP071057.1"/>
</dbReference>
<dbReference type="PROSITE" id="PS50293">
    <property type="entry name" value="TPR_REGION"/>
    <property type="match status" value="1"/>
</dbReference>
<dbReference type="SUPFAM" id="SSF55073">
    <property type="entry name" value="Nucleotide cyclase"/>
    <property type="match status" value="1"/>
</dbReference>
<protein>
    <submittedName>
        <fullName evidence="5">EAL domain-containing protein</fullName>
    </submittedName>
</protein>
<evidence type="ECO:0000256" key="2">
    <source>
        <dbReference type="SAM" id="Coils"/>
    </source>
</evidence>
<evidence type="ECO:0000259" key="4">
    <source>
        <dbReference type="PROSITE" id="PS50883"/>
    </source>
</evidence>
<evidence type="ECO:0000256" key="1">
    <source>
        <dbReference type="PROSITE-ProRule" id="PRU00339"/>
    </source>
</evidence>
<feature type="domain" description="EAL" evidence="4">
    <location>
        <begin position="594"/>
        <end position="843"/>
    </location>
</feature>
<dbReference type="InterPro" id="IPR019734">
    <property type="entry name" value="TPR_rpt"/>
</dbReference>
<keyword evidence="3" id="KW-0472">Membrane</keyword>
<dbReference type="Proteomes" id="UP000308054">
    <property type="component" value="Unassembled WGS sequence"/>
</dbReference>
<proteinExistence type="predicted"/>
<dbReference type="CDD" id="cd01948">
    <property type="entry name" value="EAL"/>
    <property type="match status" value="1"/>
</dbReference>
<dbReference type="EMBL" id="SRXW01000005">
    <property type="protein sequence ID" value="TGY87674.1"/>
    <property type="molecule type" value="Genomic_DNA"/>
</dbReference>
<dbReference type="InterPro" id="IPR050706">
    <property type="entry name" value="Cyclic-di-GMP_PDE-like"/>
</dbReference>
<dbReference type="PANTHER" id="PTHR33121:SF70">
    <property type="entry name" value="SIGNALING PROTEIN YKOW"/>
    <property type="match status" value="1"/>
</dbReference>
<dbReference type="InterPro" id="IPR001633">
    <property type="entry name" value="EAL_dom"/>
</dbReference>
<dbReference type="SUPFAM" id="SSF141868">
    <property type="entry name" value="EAL domain-like"/>
    <property type="match status" value="1"/>
</dbReference>
<evidence type="ECO:0000256" key="3">
    <source>
        <dbReference type="SAM" id="Phobius"/>
    </source>
</evidence>
<dbReference type="OrthoDB" id="7279500at2"/>
<sequence>MAFAAGGLAATGPAGAALAVQLPAGEEAVQATPFEAAVNEARAIMMADPHAALAHAERAAALALDFATPAEQDIGLVTAWWLQSEALTRLGRPLEARPVAERALETLGAAPEPTKLYADLLVSAARASQQTGDHGGALGRFRTAYEVYRQIGQTRSEAIILQSIGSIYNDARQYERAISYFDDATARFTDDASLDLAAFNNRGNAYRELGRYDEALDQYQQALAIASEMGSSTLEARILNNIASLHVAFGRFDAADEALDAAFDKADGQEGAEWTRFLWGTRAQTAYGRGDYRQARTDIERTFQGIDIGGTPQHFREFHEAAADIYTVLGLWRQAAEHLRAFKRLDDEGRDVAASANNALMAAEFDFAEQELEIEQLRSQRLAQDAELARARANQRLMLVGALLMLSLIGIVIALWRQRVARERQRVLSRALYEDAETGLPSRKALERAAGEAASALGHPVTVIALEIKRHTHLRGVLGFATVSRLKAEMAARLKSAGFDRLIGIVSPGVLGVLLPHGDEAAASEEAERMRACFAAPLRVDDLDIDVSVIAGIGIDTLGEACVRKANIAVRQARDAYQTVAAFDAQRYGNPAENLTLMSRMVDATRNGAMSLHYQPKLNLRTGRYGAAEALCRWRDGDRNIPPNDFIPLAEKTGHIRAVTEWSIEQVVRDQKRLYEAGIEMALSVNVSGAVLNDSELAERALNICRGAPGEITFEVTETAIMADPEQAMTNLEKWVRAGIRLAIDDYGSGMSSLAYLKMLPSHELKLDRAFVTHVAESKRDQMLVKSTVDLAHNLGLAMTAEGVETDEALALLKLLGADWAQGYGLSKALPLDGFIDFLRRVEEAGRLPAAPAERPGPDLKEVTR</sequence>
<dbReference type="PROSITE" id="PS50883">
    <property type="entry name" value="EAL"/>
    <property type="match status" value="1"/>
</dbReference>
<dbReference type="Gene3D" id="3.20.20.450">
    <property type="entry name" value="EAL domain"/>
    <property type="match status" value="1"/>
</dbReference>
<dbReference type="Gene3D" id="3.30.70.270">
    <property type="match status" value="1"/>
</dbReference>
<name>A0A4S2GXB2_9PROT</name>
<organism evidence="5 6">
    <name type="scientific">Marinicauda algicola</name>
    <dbReference type="NCBI Taxonomy" id="2029849"/>
    <lineage>
        <taxon>Bacteria</taxon>
        <taxon>Pseudomonadati</taxon>
        <taxon>Pseudomonadota</taxon>
        <taxon>Alphaproteobacteria</taxon>
        <taxon>Maricaulales</taxon>
        <taxon>Maricaulaceae</taxon>
        <taxon>Marinicauda</taxon>
    </lineage>
</organism>
<keyword evidence="6" id="KW-1185">Reference proteome</keyword>
<dbReference type="InterPro" id="IPR000160">
    <property type="entry name" value="GGDEF_dom"/>
</dbReference>
<dbReference type="SMART" id="SM00052">
    <property type="entry name" value="EAL"/>
    <property type="match status" value="1"/>
</dbReference>
<dbReference type="AlphaFoldDB" id="A0A4S2GXB2"/>
<accession>A0A4S2GXB2</accession>
<feature type="transmembrane region" description="Helical" evidence="3">
    <location>
        <begin position="397"/>
        <end position="416"/>
    </location>
</feature>
<keyword evidence="1" id="KW-0802">TPR repeat</keyword>
<dbReference type="Pfam" id="PF13424">
    <property type="entry name" value="TPR_12"/>
    <property type="match status" value="1"/>
</dbReference>
<dbReference type="SMART" id="SM00028">
    <property type="entry name" value="TPR"/>
    <property type="match status" value="4"/>
</dbReference>
<feature type="repeat" description="TPR" evidence="1">
    <location>
        <begin position="158"/>
        <end position="191"/>
    </location>
</feature>
<dbReference type="InterPro" id="IPR011990">
    <property type="entry name" value="TPR-like_helical_dom_sf"/>
</dbReference>
<dbReference type="SUPFAM" id="SSF48452">
    <property type="entry name" value="TPR-like"/>
    <property type="match status" value="1"/>
</dbReference>
<evidence type="ECO:0000313" key="5">
    <source>
        <dbReference type="EMBL" id="TGY87674.1"/>
    </source>
</evidence>
<dbReference type="GO" id="GO:0071111">
    <property type="term" value="F:cyclic-guanylate-specific phosphodiesterase activity"/>
    <property type="evidence" value="ECO:0007669"/>
    <property type="project" value="InterPro"/>
</dbReference>
<dbReference type="InterPro" id="IPR043128">
    <property type="entry name" value="Rev_trsase/Diguanyl_cyclase"/>
</dbReference>
<dbReference type="InterPro" id="IPR029787">
    <property type="entry name" value="Nucleotide_cyclase"/>
</dbReference>
<feature type="coiled-coil region" evidence="2">
    <location>
        <begin position="360"/>
        <end position="394"/>
    </location>
</feature>
<dbReference type="InterPro" id="IPR035919">
    <property type="entry name" value="EAL_sf"/>
</dbReference>
<keyword evidence="2" id="KW-0175">Coiled coil</keyword>
<keyword evidence="3" id="KW-0812">Transmembrane</keyword>
<feature type="repeat" description="TPR" evidence="1">
    <location>
        <begin position="196"/>
        <end position="229"/>
    </location>
</feature>
<keyword evidence="3" id="KW-1133">Transmembrane helix</keyword>
<dbReference type="SMART" id="SM00267">
    <property type="entry name" value="GGDEF"/>
    <property type="match status" value="1"/>
</dbReference>
<dbReference type="PANTHER" id="PTHR33121">
    <property type="entry name" value="CYCLIC DI-GMP PHOSPHODIESTERASE PDEF"/>
    <property type="match status" value="1"/>
</dbReference>
<evidence type="ECO:0000313" key="6">
    <source>
        <dbReference type="Proteomes" id="UP000308054"/>
    </source>
</evidence>
<dbReference type="Pfam" id="PF00563">
    <property type="entry name" value="EAL"/>
    <property type="match status" value="1"/>
</dbReference>
<comment type="caution">
    <text evidence="5">The sequence shown here is derived from an EMBL/GenBank/DDBJ whole genome shotgun (WGS) entry which is preliminary data.</text>
</comment>
<reference evidence="5 6" key="1">
    <citation type="journal article" date="2017" name="Int. J. Syst. Evol. Microbiol.">
        <title>Marinicauda algicola sp. nov., isolated from a marine red alga Rhodosorus marinus.</title>
        <authorList>
            <person name="Jeong S.E."/>
            <person name="Jeon S.H."/>
            <person name="Chun B.H."/>
            <person name="Kim D.W."/>
            <person name="Jeon C.O."/>
        </authorList>
    </citation>
    <scope>NUCLEOTIDE SEQUENCE [LARGE SCALE GENOMIC DNA]</scope>
    <source>
        <strain evidence="5 6">JCM 31718</strain>
    </source>
</reference>
<gene>
    <name evidence="5" type="ORF">E5163_14675</name>
</gene>
<dbReference type="Gene3D" id="1.25.40.10">
    <property type="entry name" value="Tetratricopeptide repeat domain"/>
    <property type="match status" value="2"/>
</dbReference>
<dbReference type="PROSITE" id="PS50005">
    <property type="entry name" value="TPR"/>
    <property type="match status" value="2"/>
</dbReference>